<protein>
    <recommendedName>
        <fullName evidence="1">Nucleoplasmin-like domain-containing protein</fullName>
    </recommendedName>
</protein>
<evidence type="ECO:0000313" key="3">
    <source>
        <dbReference type="Proteomes" id="UP000001542"/>
    </source>
</evidence>
<dbReference type="KEGG" id="tva:5466681"/>
<dbReference type="Proteomes" id="UP000001542">
    <property type="component" value="Unassembled WGS sequence"/>
</dbReference>
<name>A2DEK6_TRIV3</name>
<dbReference type="OrthoDB" id="1902587at2759"/>
<evidence type="ECO:0000313" key="2">
    <source>
        <dbReference type="EMBL" id="EAY21133.1"/>
    </source>
</evidence>
<dbReference type="RefSeq" id="XP_001582119.1">
    <property type="nucleotide sequence ID" value="XM_001582069.1"/>
</dbReference>
<dbReference type="VEuPathDB" id="TrichDB:TVAG_283030"/>
<dbReference type="SMR" id="A2DEK6"/>
<keyword evidence="3" id="KW-1185">Reference proteome</keyword>
<dbReference type="InParanoid" id="A2DEK6"/>
<evidence type="ECO:0000259" key="1">
    <source>
        <dbReference type="Pfam" id="PF17800"/>
    </source>
</evidence>
<dbReference type="AlphaFoldDB" id="A2DEK6"/>
<organism evidence="2 3">
    <name type="scientific">Trichomonas vaginalis (strain ATCC PRA-98 / G3)</name>
    <dbReference type="NCBI Taxonomy" id="412133"/>
    <lineage>
        <taxon>Eukaryota</taxon>
        <taxon>Metamonada</taxon>
        <taxon>Parabasalia</taxon>
        <taxon>Trichomonadida</taxon>
        <taxon>Trichomonadidae</taxon>
        <taxon>Trichomonas</taxon>
    </lineage>
</organism>
<accession>A2DEK6</accession>
<sequence length="129" mass="14273">MLLPDNYSTVWTTIISSEKPCTVKVSEHATLHITNLCVGREEYTPQTGRLVLYAKVNDQDEVALIPFTLGSFESSQVDFNFNEGDVIVFTVKGAKASVHASGFLTGLLAIDIENAREPLIKNEVKEEEK</sequence>
<gene>
    <name evidence="2" type="ORF">TVAG_283030</name>
</gene>
<dbReference type="Pfam" id="PF17800">
    <property type="entry name" value="NPL"/>
    <property type="match status" value="1"/>
</dbReference>
<reference evidence="2" key="2">
    <citation type="journal article" date="2007" name="Science">
        <title>Draft genome sequence of the sexually transmitted pathogen Trichomonas vaginalis.</title>
        <authorList>
            <person name="Carlton J.M."/>
            <person name="Hirt R.P."/>
            <person name="Silva J.C."/>
            <person name="Delcher A.L."/>
            <person name="Schatz M."/>
            <person name="Zhao Q."/>
            <person name="Wortman J.R."/>
            <person name="Bidwell S.L."/>
            <person name="Alsmark U.C.M."/>
            <person name="Besteiro S."/>
            <person name="Sicheritz-Ponten T."/>
            <person name="Noel C.J."/>
            <person name="Dacks J.B."/>
            <person name="Foster P.G."/>
            <person name="Simillion C."/>
            <person name="Van de Peer Y."/>
            <person name="Miranda-Saavedra D."/>
            <person name="Barton G.J."/>
            <person name="Westrop G.D."/>
            <person name="Mueller S."/>
            <person name="Dessi D."/>
            <person name="Fiori P.L."/>
            <person name="Ren Q."/>
            <person name="Paulsen I."/>
            <person name="Zhang H."/>
            <person name="Bastida-Corcuera F.D."/>
            <person name="Simoes-Barbosa A."/>
            <person name="Brown M.T."/>
            <person name="Hayes R.D."/>
            <person name="Mukherjee M."/>
            <person name="Okumura C.Y."/>
            <person name="Schneider R."/>
            <person name="Smith A.J."/>
            <person name="Vanacova S."/>
            <person name="Villalvazo M."/>
            <person name="Haas B.J."/>
            <person name="Pertea M."/>
            <person name="Feldblyum T.V."/>
            <person name="Utterback T.R."/>
            <person name="Shu C.L."/>
            <person name="Osoegawa K."/>
            <person name="de Jong P.J."/>
            <person name="Hrdy I."/>
            <person name="Horvathova L."/>
            <person name="Zubacova Z."/>
            <person name="Dolezal P."/>
            <person name="Malik S.B."/>
            <person name="Logsdon J.M. Jr."/>
            <person name="Henze K."/>
            <person name="Gupta A."/>
            <person name="Wang C.C."/>
            <person name="Dunne R.L."/>
            <person name="Upcroft J.A."/>
            <person name="Upcroft P."/>
            <person name="White O."/>
            <person name="Salzberg S.L."/>
            <person name="Tang P."/>
            <person name="Chiu C.-H."/>
            <person name="Lee Y.-S."/>
            <person name="Embley T.M."/>
            <person name="Coombs G.H."/>
            <person name="Mottram J.C."/>
            <person name="Tachezy J."/>
            <person name="Fraser-Liggett C.M."/>
            <person name="Johnson P.J."/>
        </authorList>
    </citation>
    <scope>NUCLEOTIDE SEQUENCE [LARGE SCALE GENOMIC DNA]</scope>
    <source>
        <strain evidence="2">G3</strain>
    </source>
</reference>
<dbReference type="EMBL" id="DS113192">
    <property type="protein sequence ID" value="EAY21133.1"/>
    <property type="molecule type" value="Genomic_DNA"/>
</dbReference>
<dbReference type="VEuPathDB" id="TrichDB:TVAGG3_0577820"/>
<dbReference type="Gene3D" id="2.60.120.340">
    <property type="entry name" value="Nucleoplasmin core domain"/>
    <property type="match status" value="1"/>
</dbReference>
<proteinExistence type="predicted"/>
<dbReference type="InterPro" id="IPR041232">
    <property type="entry name" value="NPL"/>
</dbReference>
<reference evidence="2" key="1">
    <citation type="submission" date="2006-10" db="EMBL/GenBank/DDBJ databases">
        <authorList>
            <person name="Amadeo P."/>
            <person name="Zhao Q."/>
            <person name="Wortman J."/>
            <person name="Fraser-Liggett C."/>
            <person name="Carlton J."/>
        </authorList>
    </citation>
    <scope>NUCLEOTIDE SEQUENCE</scope>
    <source>
        <strain evidence="2">G3</strain>
    </source>
</reference>
<dbReference type="FunFam" id="2.60.120.340:FF:000008">
    <property type="entry name" value="FK506-binding protein, putative"/>
    <property type="match status" value="1"/>
</dbReference>
<feature type="domain" description="Nucleoplasmin-like" evidence="1">
    <location>
        <begin position="10"/>
        <end position="104"/>
    </location>
</feature>